<accession>A0A024E8V9</accession>
<reference evidence="1 2" key="1">
    <citation type="journal article" date="2012" name="J. Bacteriol.">
        <title>Genome sequence of cold-adapted Pseudomonas mandelii strain JR-1.</title>
        <authorList>
            <person name="Jang S.H."/>
            <person name="Kim J."/>
            <person name="Kim J."/>
            <person name="Hong S."/>
            <person name="Lee C."/>
        </authorList>
    </citation>
    <scope>NUCLEOTIDE SEQUENCE [LARGE SCALE GENOMIC DNA]</scope>
    <source>
        <strain evidence="1 2">JR-1</strain>
    </source>
</reference>
<evidence type="ECO:0000313" key="2">
    <source>
        <dbReference type="Proteomes" id="UP000026913"/>
    </source>
</evidence>
<proteinExistence type="predicted"/>
<protein>
    <submittedName>
        <fullName evidence="1">Uncharacterized protein</fullName>
    </submittedName>
</protein>
<name>A0A024E8V9_9PSED</name>
<sequence length="47" mass="5006">MDSPELQKLPITKQSLLGDSKKCVASNVPVFHLPVCPNAAVFLKGAL</sequence>
<gene>
    <name evidence="1" type="ORF">OU5_2280</name>
</gene>
<dbReference type="EMBL" id="CP005960">
    <property type="protein sequence ID" value="AHZ69359.1"/>
    <property type="molecule type" value="Genomic_DNA"/>
</dbReference>
<dbReference type="HOGENOM" id="CLU_3172142_0_0_6"/>
<dbReference type="AlphaFoldDB" id="A0A024E8V9"/>
<evidence type="ECO:0000313" key="1">
    <source>
        <dbReference type="EMBL" id="AHZ69359.1"/>
    </source>
</evidence>
<dbReference type="Proteomes" id="UP000026913">
    <property type="component" value="Chromosome"/>
</dbReference>
<dbReference type="KEGG" id="pman:OU5_2280"/>
<organism evidence="1 2">
    <name type="scientific">Pseudomonas mandelii JR-1</name>
    <dbReference type="NCBI Taxonomy" id="1147786"/>
    <lineage>
        <taxon>Bacteria</taxon>
        <taxon>Pseudomonadati</taxon>
        <taxon>Pseudomonadota</taxon>
        <taxon>Gammaproteobacteria</taxon>
        <taxon>Pseudomonadales</taxon>
        <taxon>Pseudomonadaceae</taxon>
        <taxon>Pseudomonas</taxon>
    </lineage>
</organism>